<dbReference type="PANTHER" id="PTHR34512">
    <property type="entry name" value="CELL SURFACE PROTEIN"/>
    <property type="match status" value="1"/>
</dbReference>
<dbReference type="InterPro" id="IPR002372">
    <property type="entry name" value="PQQ_rpt_dom"/>
</dbReference>
<evidence type="ECO:0000313" key="2">
    <source>
        <dbReference type="EMBL" id="SFB15704.1"/>
    </source>
</evidence>
<dbReference type="OrthoDB" id="5290752at2"/>
<protein>
    <submittedName>
        <fullName evidence="2">Outer membrane protein assembly factor BamB, contains PQQ-like beta-propeller repeat</fullName>
    </submittedName>
</protein>
<evidence type="ECO:0000313" key="3">
    <source>
        <dbReference type="Proteomes" id="UP000198796"/>
    </source>
</evidence>
<dbReference type="InterPro" id="IPR015943">
    <property type="entry name" value="WD40/YVTN_repeat-like_dom_sf"/>
</dbReference>
<dbReference type="InterPro" id="IPR018391">
    <property type="entry name" value="PQQ_b-propeller_rpt"/>
</dbReference>
<dbReference type="Gene3D" id="2.130.10.10">
    <property type="entry name" value="YVTN repeat-like/Quinoprotein amine dehydrogenase"/>
    <property type="match status" value="1"/>
</dbReference>
<dbReference type="RefSeq" id="WP_092066867.1">
    <property type="nucleotide sequence ID" value="NZ_FOJU01000007.1"/>
</dbReference>
<dbReference type="STRING" id="871651.SAMN05421688_3285"/>
<dbReference type="PROSITE" id="PS51257">
    <property type="entry name" value="PROKAR_LIPOPROTEIN"/>
    <property type="match status" value="1"/>
</dbReference>
<reference evidence="2 3" key="1">
    <citation type="submission" date="2016-10" db="EMBL/GenBank/DDBJ databases">
        <authorList>
            <person name="de Groot N.N."/>
        </authorList>
    </citation>
    <scope>NUCLEOTIDE SEQUENCE [LARGE SCALE GENOMIC DNA]</scope>
    <source>
        <strain evidence="2 3">DSM 29316</strain>
    </source>
</reference>
<dbReference type="Pfam" id="PF13360">
    <property type="entry name" value="PQQ_2"/>
    <property type="match status" value="1"/>
</dbReference>
<dbReference type="InterPro" id="IPR011047">
    <property type="entry name" value="Quinoprotein_ADH-like_sf"/>
</dbReference>
<accession>A0A1I0YQW0</accession>
<proteinExistence type="predicted"/>
<dbReference type="SUPFAM" id="SSF50998">
    <property type="entry name" value="Quinoprotein alcohol dehydrogenase-like"/>
    <property type="match status" value="1"/>
</dbReference>
<keyword evidence="3" id="KW-1185">Reference proteome</keyword>
<dbReference type="Proteomes" id="UP000198796">
    <property type="component" value="Unassembled WGS sequence"/>
</dbReference>
<dbReference type="EMBL" id="FOJU01000007">
    <property type="protein sequence ID" value="SFB15704.1"/>
    <property type="molecule type" value="Genomic_DNA"/>
</dbReference>
<organism evidence="2 3">
    <name type="scientific">Poseidonocella pacifica</name>
    <dbReference type="NCBI Taxonomy" id="871651"/>
    <lineage>
        <taxon>Bacteria</taxon>
        <taxon>Pseudomonadati</taxon>
        <taxon>Pseudomonadota</taxon>
        <taxon>Alphaproteobacteria</taxon>
        <taxon>Rhodobacterales</taxon>
        <taxon>Roseobacteraceae</taxon>
        <taxon>Poseidonocella</taxon>
    </lineage>
</organism>
<evidence type="ECO:0000259" key="1">
    <source>
        <dbReference type="Pfam" id="PF13360"/>
    </source>
</evidence>
<dbReference type="SMART" id="SM00564">
    <property type="entry name" value="PQQ"/>
    <property type="match status" value="5"/>
</dbReference>
<dbReference type="PANTHER" id="PTHR34512:SF30">
    <property type="entry name" value="OUTER MEMBRANE PROTEIN ASSEMBLY FACTOR BAMB"/>
    <property type="match status" value="1"/>
</dbReference>
<gene>
    <name evidence="2" type="ORF">SAMN05421688_3285</name>
</gene>
<feature type="domain" description="Pyrrolo-quinoline quinone repeat" evidence="1">
    <location>
        <begin position="125"/>
        <end position="358"/>
    </location>
</feature>
<sequence length="441" mass="45036">MMTIKGQARLSGALLLVATLAACGGARDIILSGPREPLRAEGERQSAPDAVNRSAAISFAAPRVNANWPQLGGSAAHVIDHPALAAQPSRLWSTKIGAGDSRRRRITAEPVVSGGRVFTLDAGAQVAATSTGGAPLWTANLTPAGEGEHASGGGLAVAGDTLYVTTGFGRLSALDVTTGAVRWHQQLDASASGAPTVSGDLVYVVGRDNRAWAVGTRTGRVEWTFGGSPSDPALTGGPAPAVSGDLVVLPFSGGELVAAFRQGGLPRWQGSVAGSRPGFASSSISDMAGDPVIADGRVFAANYSGRIGAFALSDGERLWTARDGAAGPVVAAGGSLFVVTDQNKLARFDAATGARIWAVDLPFFTTERERRQVEIYAHYGPVLAGGRIWTASSDGFLRAFDPRSGALVGSTEIPGGASTAPIVAGNTLYVVGTGGDLHAFR</sequence>
<dbReference type="AlphaFoldDB" id="A0A1I0YQW0"/>
<name>A0A1I0YQW0_9RHOB</name>